<dbReference type="InterPro" id="IPR009057">
    <property type="entry name" value="Homeodomain-like_sf"/>
</dbReference>
<reference evidence="6 7" key="2">
    <citation type="submission" date="2022-06" db="EMBL/GenBank/DDBJ databases">
        <title>Genomic Encyclopedia of Type Strains, Phase I: the one thousand microbial genomes (KMG-I) project.</title>
        <authorList>
            <person name="Kyrpides N."/>
        </authorList>
    </citation>
    <scope>NUCLEOTIDE SEQUENCE [LARGE SCALE GENOMIC DNA]</scope>
    <source>
        <strain evidence="6 7">DSM 43889</strain>
    </source>
</reference>
<evidence type="ECO:0000313" key="7">
    <source>
        <dbReference type="Proteomes" id="UP000791080"/>
    </source>
</evidence>
<feature type="DNA-binding region" description="H-T-H motif" evidence="4">
    <location>
        <begin position="9"/>
        <end position="28"/>
    </location>
</feature>
<evidence type="ECO:0000256" key="2">
    <source>
        <dbReference type="ARBA" id="ARBA00023125"/>
    </source>
</evidence>
<organism evidence="6 7">
    <name type="scientific">Actinoalloteichus caeruleus DSM 43889</name>
    <dbReference type="NCBI Taxonomy" id="1120930"/>
    <lineage>
        <taxon>Bacteria</taxon>
        <taxon>Bacillati</taxon>
        <taxon>Actinomycetota</taxon>
        <taxon>Actinomycetes</taxon>
        <taxon>Pseudonocardiales</taxon>
        <taxon>Pseudonocardiaceae</taxon>
        <taxon>Actinoalloteichus</taxon>
        <taxon>Actinoalloteichus cyanogriseus</taxon>
    </lineage>
</organism>
<sequence>MREGREAVTLRAIARNLGMTAPALYRYFPSREELLHRLVEEICSDLAEVITARARAADTGEEMGAVLTVCRTFRGWALAHPTEFELVFASQQAVTDAPTDGPTSRDQFGSIFLRVIAGLPDFEDEELTHADDEAFPEPMRDELVAYRREMVASLGELGVETTEEQLTLSAVYLILRWWSRLYGHVALEVFQRFPFTVSNAELLFESLLAELVAEASSGGACQARAR</sequence>
<dbReference type="InterPro" id="IPR050109">
    <property type="entry name" value="HTH-type_TetR-like_transc_reg"/>
</dbReference>
<evidence type="ECO:0000256" key="4">
    <source>
        <dbReference type="PROSITE-ProRule" id="PRU00335"/>
    </source>
</evidence>
<comment type="caution">
    <text evidence="6">The sequence shown here is derived from an EMBL/GenBank/DDBJ whole genome shotgun (WGS) entry which is preliminary data.</text>
</comment>
<evidence type="ECO:0000256" key="1">
    <source>
        <dbReference type="ARBA" id="ARBA00023015"/>
    </source>
</evidence>
<keyword evidence="7" id="KW-1185">Reference proteome</keyword>
<dbReference type="PANTHER" id="PTHR30055">
    <property type="entry name" value="HTH-TYPE TRANSCRIPTIONAL REGULATOR RUTR"/>
    <property type="match status" value="1"/>
</dbReference>
<dbReference type="InterPro" id="IPR025996">
    <property type="entry name" value="MT1864/Rv1816-like_C"/>
</dbReference>
<dbReference type="PROSITE" id="PS50977">
    <property type="entry name" value="HTH_TETR_2"/>
    <property type="match status" value="1"/>
</dbReference>
<keyword evidence="2 4" id="KW-0238">DNA-binding</keyword>
<dbReference type="Pfam" id="PF13305">
    <property type="entry name" value="TetR_C_33"/>
    <property type="match status" value="1"/>
</dbReference>
<keyword evidence="3" id="KW-0804">Transcription</keyword>
<dbReference type="InterPro" id="IPR036271">
    <property type="entry name" value="Tet_transcr_reg_TetR-rel_C_sf"/>
</dbReference>
<feature type="domain" description="HTH tetR-type" evidence="5">
    <location>
        <begin position="1"/>
        <end position="46"/>
    </location>
</feature>
<accession>A0ABT1JLG0</accession>
<dbReference type="EMBL" id="AUBJ02000001">
    <property type="protein sequence ID" value="MCP2332998.1"/>
    <property type="molecule type" value="Genomic_DNA"/>
</dbReference>
<gene>
    <name evidence="6" type="ORF">G443_003268</name>
</gene>
<keyword evidence="1" id="KW-0805">Transcription regulation</keyword>
<evidence type="ECO:0000259" key="5">
    <source>
        <dbReference type="PROSITE" id="PS50977"/>
    </source>
</evidence>
<dbReference type="InterPro" id="IPR001647">
    <property type="entry name" value="HTH_TetR"/>
</dbReference>
<protein>
    <submittedName>
        <fullName evidence="6">Transcriptional regulator, TetR family</fullName>
    </submittedName>
</protein>
<dbReference type="SUPFAM" id="SSF48498">
    <property type="entry name" value="Tetracyclin repressor-like, C-terminal domain"/>
    <property type="match status" value="1"/>
</dbReference>
<name>A0ABT1JLG0_ACTCY</name>
<dbReference type="SUPFAM" id="SSF46689">
    <property type="entry name" value="Homeodomain-like"/>
    <property type="match status" value="1"/>
</dbReference>
<evidence type="ECO:0000256" key="3">
    <source>
        <dbReference type="ARBA" id="ARBA00023163"/>
    </source>
</evidence>
<dbReference type="PANTHER" id="PTHR30055:SF243">
    <property type="entry name" value="HTH-TYPE TRANSCRIPTIONAL REGULATOR RV1816"/>
    <property type="match status" value="1"/>
</dbReference>
<dbReference type="Pfam" id="PF00440">
    <property type="entry name" value="TetR_N"/>
    <property type="match status" value="1"/>
</dbReference>
<dbReference type="Gene3D" id="1.10.357.10">
    <property type="entry name" value="Tetracycline Repressor, domain 2"/>
    <property type="match status" value="1"/>
</dbReference>
<proteinExistence type="predicted"/>
<dbReference type="Proteomes" id="UP000791080">
    <property type="component" value="Unassembled WGS sequence"/>
</dbReference>
<evidence type="ECO:0000313" key="6">
    <source>
        <dbReference type="EMBL" id="MCP2332998.1"/>
    </source>
</evidence>
<reference evidence="6 7" key="1">
    <citation type="submission" date="2013-07" db="EMBL/GenBank/DDBJ databases">
        <authorList>
            <consortium name="DOE Joint Genome Institute"/>
            <person name="Reeve W."/>
            <person name="Huntemann M."/>
            <person name="Han J."/>
            <person name="Chen A."/>
            <person name="Kyrpides N."/>
            <person name="Mavromatis K."/>
            <person name="Markowitz V."/>
            <person name="Palaniappan K."/>
            <person name="Ivanova N."/>
            <person name="Schaumberg A."/>
            <person name="Pati A."/>
            <person name="Liolios K."/>
            <person name="Nordberg H.P."/>
            <person name="Cantor M.N."/>
            <person name="Hua S.X."/>
            <person name="Woyke T."/>
        </authorList>
    </citation>
    <scope>NUCLEOTIDE SEQUENCE [LARGE SCALE GENOMIC DNA]</scope>
    <source>
        <strain evidence="6 7">DSM 43889</strain>
    </source>
</reference>